<dbReference type="InterPro" id="IPR004396">
    <property type="entry name" value="ATPase_YchF/OLA1"/>
</dbReference>
<keyword evidence="7" id="KW-0472">Membrane</keyword>
<dbReference type="FunFam" id="1.10.150.300:FF:000004">
    <property type="entry name" value="Ribosome-binding ATPase YchF"/>
    <property type="match status" value="1"/>
</dbReference>
<dbReference type="Gene3D" id="3.40.50.300">
    <property type="entry name" value="P-loop containing nucleotide triphosphate hydrolases"/>
    <property type="match status" value="1"/>
</dbReference>
<dbReference type="PROSITE" id="PS51710">
    <property type="entry name" value="G_OBG"/>
    <property type="match status" value="1"/>
</dbReference>
<keyword evidence="4" id="KW-0963">Cytoplasm</keyword>
<dbReference type="FunFam" id="3.10.20.30:FF:000001">
    <property type="entry name" value="Ribosome-binding ATPase YchF"/>
    <property type="match status" value="1"/>
</dbReference>
<evidence type="ECO:0000256" key="1">
    <source>
        <dbReference type="ARBA" id="ARBA00022723"/>
    </source>
</evidence>
<keyword evidence="4" id="KW-0378">Hydrolase</keyword>
<dbReference type="GO" id="GO:0046872">
    <property type="term" value="F:metal ion binding"/>
    <property type="evidence" value="ECO:0007669"/>
    <property type="project" value="UniProtKB-KW"/>
</dbReference>
<dbReference type="CDD" id="cd01900">
    <property type="entry name" value="YchF"/>
    <property type="match status" value="1"/>
</dbReference>
<dbReference type="EMBL" id="HBJA01147267">
    <property type="protein sequence ID" value="CAE0839190.1"/>
    <property type="molecule type" value="Transcribed_RNA"/>
</dbReference>
<dbReference type="Gene3D" id="1.10.150.300">
    <property type="entry name" value="TGS-like domain"/>
    <property type="match status" value="1"/>
</dbReference>
<sequence length="561" mass="60777">MSPSTNMQLLTVTEQSRKTVDLRCIVTCFGAFLAITGLYAYSHHVSRDQQLHALGLSSTTSVVHAQRTLATSKPFVRRAGYGDQSNVEMQPRVPQTDGQSSSSSISTNQVLSTSSAGFLLLGLSAAFALAAQYLKSLVPKPEPSATAMFALSGTRLPPLGSVSTMERPAFHGRSSPPTLAPSFMSHTHSTGRRSTALNALKTGIVGLPNVGKSTLFNALTGGVTAEAANYPFCTIDPNVGIVEVPDKRLTVLTEISQSEKTLPATLEFVDIAGIVKGASKGEGMGNKFLSNIRECDAIVHVVRCFKDDNVIHVNGKVDPVDDMDVINLELVFADLEQVEKRLERARKDRKASEIEKQALEKAYAVLEEGRPARAAGLTEEEWFSIKSLGLLTGKKMIYAANVPEEDLAEGNEMVKKVKAMADEQGCSVILVSAQLEAELVELEREERIEMLESVGVDEENCGLKALVREAYKVLGLQTYFTTGKTETRAWTIKVGYTAPQAAGVIHGDFERGFIRAETISYNDLVECGSEKDAKAAGKVRSEGKDYVVQEADCMHFLFNVS</sequence>
<keyword evidence="5" id="KW-0175">Coiled coil</keyword>
<feature type="coiled-coil region" evidence="5">
    <location>
        <begin position="328"/>
        <end position="369"/>
    </location>
</feature>
<dbReference type="PANTHER" id="PTHR23305:SF18">
    <property type="entry name" value="OBG-TYPE G DOMAIN-CONTAINING PROTEIN"/>
    <property type="match status" value="1"/>
</dbReference>
<evidence type="ECO:0000313" key="9">
    <source>
        <dbReference type="EMBL" id="CAE0839190.1"/>
    </source>
</evidence>
<gene>
    <name evidence="9" type="ORF">EGYM00163_LOCUS50562</name>
</gene>
<keyword evidence="1" id="KW-0479">Metal-binding</keyword>
<evidence type="ECO:0000256" key="7">
    <source>
        <dbReference type="SAM" id="Phobius"/>
    </source>
</evidence>
<dbReference type="PANTHER" id="PTHR23305">
    <property type="entry name" value="OBG GTPASE FAMILY"/>
    <property type="match status" value="1"/>
</dbReference>
<dbReference type="SUPFAM" id="SSF52540">
    <property type="entry name" value="P-loop containing nucleoside triphosphate hydrolases"/>
    <property type="match status" value="1"/>
</dbReference>
<dbReference type="GO" id="GO:0005525">
    <property type="term" value="F:GTP binding"/>
    <property type="evidence" value="ECO:0007669"/>
    <property type="project" value="InterPro"/>
</dbReference>
<dbReference type="InterPro" id="IPR027417">
    <property type="entry name" value="P-loop_NTPase"/>
</dbReference>
<dbReference type="GO" id="GO:0016887">
    <property type="term" value="F:ATP hydrolysis activity"/>
    <property type="evidence" value="ECO:0007669"/>
    <property type="project" value="UniProtKB-UniRule"/>
</dbReference>
<feature type="domain" description="OBG-type G" evidence="8">
    <location>
        <begin position="200"/>
        <end position="451"/>
    </location>
</feature>
<organism evidence="9">
    <name type="scientific">Eutreptiella gymnastica</name>
    <dbReference type="NCBI Taxonomy" id="73025"/>
    <lineage>
        <taxon>Eukaryota</taxon>
        <taxon>Discoba</taxon>
        <taxon>Euglenozoa</taxon>
        <taxon>Euglenida</taxon>
        <taxon>Spirocuta</taxon>
        <taxon>Euglenophyceae</taxon>
        <taxon>Eutreptiales</taxon>
        <taxon>Eutreptiaceae</taxon>
        <taxon>Eutreptiella</taxon>
    </lineage>
</organism>
<dbReference type="PRINTS" id="PR00326">
    <property type="entry name" value="GTP1OBG"/>
</dbReference>
<comment type="similarity">
    <text evidence="4">Belongs to the TRAFAC class OBG-HflX-like GTPase superfamily. OBG GTPase family. YchF/OLA1 subfamily.</text>
</comment>
<dbReference type="AlphaFoldDB" id="A0A7S4GJV0"/>
<keyword evidence="7" id="KW-0812">Transmembrane</keyword>
<reference evidence="9" key="1">
    <citation type="submission" date="2021-01" db="EMBL/GenBank/DDBJ databases">
        <authorList>
            <person name="Corre E."/>
            <person name="Pelletier E."/>
            <person name="Niang G."/>
            <person name="Scheremetjew M."/>
            <person name="Finn R."/>
            <person name="Kale V."/>
            <person name="Holt S."/>
            <person name="Cochrane G."/>
            <person name="Meng A."/>
            <person name="Brown T."/>
            <person name="Cohen L."/>
        </authorList>
    </citation>
    <scope>NUCLEOTIDE SEQUENCE</scope>
    <source>
        <strain evidence="9">CCMP1594</strain>
    </source>
</reference>
<dbReference type="SUPFAM" id="SSF81271">
    <property type="entry name" value="TGS-like"/>
    <property type="match status" value="1"/>
</dbReference>
<dbReference type="InterPro" id="IPR031167">
    <property type="entry name" value="G_OBG"/>
</dbReference>
<dbReference type="Pfam" id="PF06071">
    <property type="entry name" value="YchF-GTPase_C"/>
    <property type="match status" value="1"/>
</dbReference>
<dbReference type="GO" id="GO:0043023">
    <property type="term" value="F:ribosomal large subunit binding"/>
    <property type="evidence" value="ECO:0007669"/>
    <property type="project" value="UniProtKB-UniRule"/>
</dbReference>
<feature type="binding site" evidence="4">
    <location>
        <position position="402"/>
    </location>
    <ligand>
        <name>ATP</name>
        <dbReference type="ChEBI" id="CHEBI:30616"/>
    </ligand>
</feature>
<comment type="subcellular location">
    <subcellularLocation>
        <location evidence="4">Cytoplasm</location>
    </subcellularLocation>
</comment>
<evidence type="ECO:0000256" key="3">
    <source>
        <dbReference type="ARBA" id="ARBA00022840"/>
    </source>
</evidence>
<dbReference type="InterPro" id="IPR006073">
    <property type="entry name" value="GTP-bd"/>
</dbReference>
<evidence type="ECO:0000256" key="6">
    <source>
        <dbReference type="SAM" id="MobiDB-lite"/>
    </source>
</evidence>
<dbReference type="InterPro" id="IPR041706">
    <property type="entry name" value="YchF_N"/>
</dbReference>
<dbReference type="InterPro" id="IPR012676">
    <property type="entry name" value="TGS-like"/>
</dbReference>
<feature type="compositionally biased region" description="Low complexity" evidence="6">
    <location>
        <begin position="95"/>
        <end position="106"/>
    </location>
</feature>
<dbReference type="NCBIfam" id="TIGR00092">
    <property type="entry name" value="redox-regulated ATPase YchF"/>
    <property type="match status" value="1"/>
</dbReference>
<feature type="region of interest" description="Disordered" evidence="6">
    <location>
        <begin position="81"/>
        <end position="106"/>
    </location>
</feature>
<name>A0A7S4GJV0_9EUGL</name>
<feature type="transmembrane region" description="Helical" evidence="7">
    <location>
        <begin position="20"/>
        <end position="41"/>
    </location>
</feature>
<accession>A0A7S4GJV0</accession>
<evidence type="ECO:0000256" key="4">
    <source>
        <dbReference type="HAMAP-Rule" id="MF_03167"/>
    </source>
</evidence>
<evidence type="ECO:0000256" key="5">
    <source>
        <dbReference type="SAM" id="Coils"/>
    </source>
</evidence>
<protein>
    <recommendedName>
        <fullName evidence="4">Obg-like ATPase 1</fullName>
    </recommendedName>
</protein>
<evidence type="ECO:0000256" key="2">
    <source>
        <dbReference type="ARBA" id="ARBA00022741"/>
    </source>
</evidence>
<evidence type="ECO:0000259" key="8">
    <source>
        <dbReference type="PROSITE" id="PS51710"/>
    </source>
</evidence>
<dbReference type="HAMAP" id="MF_00944">
    <property type="entry name" value="YchF_OLA1_ATPase"/>
    <property type="match status" value="1"/>
</dbReference>
<keyword evidence="3 4" id="KW-0067">ATP-binding</keyword>
<comment type="subunit">
    <text evidence="4">Monomer.</text>
</comment>
<dbReference type="InterPro" id="IPR013029">
    <property type="entry name" value="YchF_C"/>
</dbReference>
<comment type="function">
    <text evidence="4">Hydrolyzes ATP, and can also hydrolyze GTP with lower efficiency. Has lower affinity for GTP.</text>
</comment>
<dbReference type="InterPro" id="IPR012675">
    <property type="entry name" value="Beta-grasp_dom_sf"/>
</dbReference>
<proteinExistence type="inferred from homology"/>
<dbReference type="GO" id="GO:0005737">
    <property type="term" value="C:cytoplasm"/>
    <property type="evidence" value="ECO:0007669"/>
    <property type="project" value="UniProtKB-SubCell"/>
</dbReference>
<keyword evidence="7" id="KW-1133">Transmembrane helix</keyword>
<dbReference type="Gene3D" id="3.10.20.30">
    <property type="match status" value="1"/>
</dbReference>
<dbReference type="GO" id="GO:0005524">
    <property type="term" value="F:ATP binding"/>
    <property type="evidence" value="ECO:0007669"/>
    <property type="project" value="UniProtKB-UniRule"/>
</dbReference>
<dbReference type="Pfam" id="PF01926">
    <property type="entry name" value="MMR_HSR1"/>
    <property type="match status" value="1"/>
</dbReference>
<dbReference type="CDD" id="cd04867">
    <property type="entry name" value="TGS_YchF_OLA1"/>
    <property type="match status" value="1"/>
</dbReference>
<dbReference type="InterPro" id="IPR023192">
    <property type="entry name" value="TGS-like_dom_sf"/>
</dbReference>
<feature type="binding site" evidence="4">
    <location>
        <begin position="209"/>
        <end position="214"/>
    </location>
    <ligand>
        <name>ATP</name>
        <dbReference type="ChEBI" id="CHEBI:30616"/>
    </ligand>
</feature>
<keyword evidence="2 4" id="KW-0547">Nucleotide-binding</keyword>